<feature type="domain" description="HTH iclR-type" evidence="2">
    <location>
        <begin position="17"/>
        <end position="80"/>
    </location>
</feature>
<evidence type="ECO:0000256" key="1">
    <source>
        <dbReference type="SAM" id="MobiDB-lite"/>
    </source>
</evidence>
<dbReference type="GO" id="GO:0045892">
    <property type="term" value="P:negative regulation of DNA-templated transcription"/>
    <property type="evidence" value="ECO:0007669"/>
    <property type="project" value="TreeGrafter"/>
</dbReference>
<proteinExistence type="predicted"/>
<dbReference type="SUPFAM" id="SSF46785">
    <property type="entry name" value="Winged helix' DNA-binding domain"/>
    <property type="match status" value="1"/>
</dbReference>
<organism evidence="3 4">
    <name type="scientific">Burkholderia contaminans</name>
    <dbReference type="NCBI Taxonomy" id="488447"/>
    <lineage>
        <taxon>Bacteria</taxon>
        <taxon>Pseudomonadati</taxon>
        <taxon>Pseudomonadota</taxon>
        <taxon>Betaproteobacteria</taxon>
        <taxon>Burkholderiales</taxon>
        <taxon>Burkholderiaceae</taxon>
        <taxon>Burkholderia</taxon>
        <taxon>Burkholderia cepacia complex</taxon>
    </lineage>
</organism>
<dbReference type="InterPro" id="IPR036390">
    <property type="entry name" value="WH_DNA-bd_sf"/>
</dbReference>
<dbReference type="InterPro" id="IPR050707">
    <property type="entry name" value="HTH_MetabolicPath_Reg"/>
</dbReference>
<dbReference type="PANTHER" id="PTHR30136">
    <property type="entry name" value="HELIX-TURN-HELIX TRANSCRIPTIONAL REGULATOR, ICLR FAMILY"/>
    <property type="match status" value="1"/>
</dbReference>
<feature type="region of interest" description="Disordered" evidence="1">
    <location>
        <begin position="191"/>
        <end position="242"/>
    </location>
</feature>
<name>A0A3N8PTS5_9BURK</name>
<protein>
    <recommendedName>
        <fullName evidence="2">HTH iclR-type domain-containing protein</fullName>
    </recommendedName>
</protein>
<dbReference type="Proteomes" id="UP000277921">
    <property type="component" value="Unassembled WGS sequence"/>
</dbReference>
<dbReference type="Gene3D" id="1.10.10.10">
    <property type="entry name" value="Winged helix-like DNA-binding domain superfamily/Winged helix DNA-binding domain"/>
    <property type="match status" value="1"/>
</dbReference>
<dbReference type="Pfam" id="PF09339">
    <property type="entry name" value="HTH_IclR"/>
    <property type="match status" value="1"/>
</dbReference>
<dbReference type="AlphaFoldDB" id="A0A3N8PTS5"/>
<comment type="caution">
    <text evidence="3">The sequence shown here is derived from an EMBL/GenBank/DDBJ whole genome shotgun (WGS) entry which is preliminary data.</text>
</comment>
<dbReference type="RefSeq" id="WP_124580085.1">
    <property type="nucleotide sequence ID" value="NZ_QTQV01000009.1"/>
</dbReference>
<gene>
    <name evidence="3" type="ORF">DF051_17645</name>
</gene>
<dbReference type="GO" id="GO:0003677">
    <property type="term" value="F:DNA binding"/>
    <property type="evidence" value="ECO:0007669"/>
    <property type="project" value="InterPro"/>
</dbReference>
<dbReference type="GO" id="GO:0003700">
    <property type="term" value="F:DNA-binding transcription factor activity"/>
    <property type="evidence" value="ECO:0007669"/>
    <property type="project" value="TreeGrafter"/>
</dbReference>
<dbReference type="PROSITE" id="PS51077">
    <property type="entry name" value="HTH_ICLR"/>
    <property type="match status" value="1"/>
</dbReference>
<evidence type="ECO:0000313" key="4">
    <source>
        <dbReference type="Proteomes" id="UP000277921"/>
    </source>
</evidence>
<evidence type="ECO:0000259" key="2">
    <source>
        <dbReference type="PROSITE" id="PS51077"/>
    </source>
</evidence>
<dbReference type="PANTHER" id="PTHR30136:SF35">
    <property type="entry name" value="HTH-TYPE TRANSCRIPTIONAL REGULATOR RV1719"/>
    <property type="match status" value="1"/>
</dbReference>
<evidence type="ECO:0000313" key="3">
    <source>
        <dbReference type="EMBL" id="RQT14971.1"/>
    </source>
</evidence>
<dbReference type="EMBL" id="QTQV01000009">
    <property type="protein sequence ID" value="RQT14971.1"/>
    <property type="molecule type" value="Genomic_DNA"/>
</dbReference>
<reference evidence="3 4" key="1">
    <citation type="submission" date="2018-08" db="EMBL/GenBank/DDBJ databases">
        <title>Comparative analysis of Burkholderia isolates from Puerto Rico.</title>
        <authorList>
            <person name="Hall C."/>
            <person name="Sahl J."/>
            <person name="Wagner D."/>
        </authorList>
    </citation>
    <scope>NUCLEOTIDE SEQUENCE [LARGE SCALE GENOMIC DNA]</scope>
    <source>
        <strain evidence="3 4">Bp9025</strain>
    </source>
</reference>
<feature type="compositionally biased region" description="Basic residues" evidence="1">
    <location>
        <begin position="207"/>
        <end position="218"/>
    </location>
</feature>
<accession>A0A3N8PTS5</accession>
<dbReference type="InterPro" id="IPR005471">
    <property type="entry name" value="Tscrpt_reg_IclR_N"/>
</dbReference>
<dbReference type="InterPro" id="IPR036388">
    <property type="entry name" value="WH-like_DNA-bd_sf"/>
</dbReference>
<sequence>MNAIDPLPPEPQDKSKAPAVDGALDILEVLIRSTYPLSLSEIAERVGMPVVNCHRIVGALVRRELVVRDLLRRKSYGVGAKLFQTVSAAYFQQPVVSLFHSIADVLKNELHEAVHLSIPAGSQALVVAHVSCAVRGARRCLCRQVARATSGCGGQGDDEHAAGVRAEALLGSVRCRGCGCRRAAVDRSRRLAARSGGNQANRLRAGPGRRRPGDRRARRGPDGLTPVRHTADSVDLATVGPA</sequence>